<dbReference type="SUPFAM" id="SSF52540">
    <property type="entry name" value="P-loop containing nucleoside triphosphate hydrolases"/>
    <property type="match status" value="1"/>
</dbReference>
<dbReference type="GO" id="GO:0005737">
    <property type="term" value="C:cytoplasm"/>
    <property type="evidence" value="ECO:0007669"/>
    <property type="project" value="UniProtKB-ARBA"/>
</dbReference>
<protein>
    <recommendedName>
        <fullName evidence="8">Multidrug resistance-like ATP-binding protein MdlB</fullName>
    </recommendedName>
</protein>
<feature type="transmembrane region" description="Helical" evidence="9">
    <location>
        <begin position="162"/>
        <end position="190"/>
    </location>
</feature>
<feature type="transmembrane region" description="Helical" evidence="9">
    <location>
        <begin position="74"/>
        <end position="94"/>
    </location>
</feature>
<dbReference type="InterPro" id="IPR039421">
    <property type="entry name" value="Type_1_exporter"/>
</dbReference>
<dbReference type="EMBL" id="LACI01002428">
    <property type="protein sequence ID" value="KJU82081.1"/>
    <property type="molecule type" value="Genomic_DNA"/>
</dbReference>
<dbReference type="Proteomes" id="UP000033423">
    <property type="component" value="Unassembled WGS sequence"/>
</dbReference>
<keyword evidence="2" id="KW-0813">Transport</keyword>
<evidence type="ECO:0000256" key="8">
    <source>
        <dbReference type="ARBA" id="ARBA00040960"/>
    </source>
</evidence>
<evidence type="ECO:0000256" key="3">
    <source>
        <dbReference type="ARBA" id="ARBA00022692"/>
    </source>
</evidence>
<dbReference type="InterPro" id="IPR011527">
    <property type="entry name" value="ABC1_TM_dom"/>
</dbReference>
<evidence type="ECO:0000256" key="9">
    <source>
        <dbReference type="SAM" id="Phobius"/>
    </source>
</evidence>
<reference evidence="12 13" key="1">
    <citation type="submission" date="2015-02" db="EMBL/GenBank/DDBJ databases">
        <title>Single-cell genomics of uncultivated deep-branching MTB reveals a conserved set of magnetosome genes.</title>
        <authorList>
            <person name="Kolinko S."/>
            <person name="Richter M."/>
            <person name="Glockner F.O."/>
            <person name="Brachmann A."/>
            <person name="Schuler D."/>
        </authorList>
    </citation>
    <scope>NUCLEOTIDE SEQUENCE [LARGE SCALE GENOMIC DNA]</scope>
    <source>
        <strain evidence="12">TM-1</strain>
    </source>
</reference>
<dbReference type="InterPro" id="IPR003593">
    <property type="entry name" value="AAA+_ATPase"/>
</dbReference>
<dbReference type="PROSITE" id="PS50893">
    <property type="entry name" value="ABC_TRANSPORTER_2"/>
    <property type="match status" value="1"/>
</dbReference>
<evidence type="ECO:0000313" key="13">
    <source>
        <dbReference type="Proteomes" id="UP000033423"/>
    </source>
</evidence>
<keyword evidence="3 9" id="KW-0812">Transmembrane</keyword>
<dbReference type="FunFam" id="3.40.50.300:FF:000604">
    <property type="entry name" value="ABC transporter B family member 28"/>
    <property type="match status" value="1"/>
</dbReference>
<keyword evidence="13" id="KW-1185">Reference proteome</keyword>
<organism evidence="12 13">
    <name type="scientific">Candidatus Magnetobacterium bavaricum</name>
    <dbReference type="NCBI Taxonomy" id="29290"/>
    <lineage>
        <taxon>Bacteria</taxon>
        <taxon>Pseudomonadati</taxon>
        <taxon>Nitrospirota</taxon>
        <taxon>Thermodesulfovibrionia</taxon>
        <taxon>Thermodesulfovibrionales</taxon>
        <taxon>Candidatus Magnetobacteriaceae</taxon>
        <taxon>Candidatus Magnetobacterium</taxon>
    </lineage>
</organism>
<dbReference type="Gene3D" id="1.20.1560.10">
    <property type="entry name" value="ABC transporter type 1, transmembrane domain"/>
    <property type="match status" value="1"/>
</dbReference>
<keyword evidence="6 9" id="KW-1133">Transmembrane helix</keyword>
<evidence type="ECO:0000256" key="5">
    <source>
        <dbReference type="ARBA" id="ARBA00022840"/>
    </source>
</evidence>
<dbReference type="GO" id="GO:0016887">
    <property type="term" value="F:ATP hydrolysis activity"/>
    <property type="evidence" value="ECO:0007669"/>
    <property type="project" value="InterPro"/>
</dbReference>
<dbReference type="SUPFAM" id="SSF90123">
    <property type="entry name" value="ABC transporter transmembrane region"/>
    <property type="match status" value="1"/>
</dbReference>
<proteinExistence type="predicted"/>
<comment type="caution">
    <text evidence="12">The sequence shown here is derived from an EMBL/GenBank/DDBJ whole genome shotgun (WGS) entry which is preliminary data.</text>
</comment>
<dbReference type="SMART" id="SM00382">
    <property type="entry name" value="AAA"/>
    <property type="match status" value="1"/>
</dbReference>
<evidence type="ECO:0000256" key="2">
    <source>
        <dbReference type="ARBA" id="ARBA00022448"/>
    </source>
</evidence>
<sequence length="591" mass="67862">MKNLWLFKNYLTYYWRRLTLLYMVILLTALSEGIGIGLFFPLIDYIQKGNKALIGEKFKIIFNLMSKIGIETNILNFILVIFIVILFSLINNYFVKVISTWTYNQMTKKIRDDGFEKIINLPMQYFQTISSGKLVNIFIGEVENVGQSLNYLIQIIVKSTSVIVYTTVLFITSLKLTVIVIFMALIRYWIIGLFIQKSRTLGDSYTKMLSKINTYIVGIYQGIDVVKTYATEEKEHKRFRQMTIDFMNNVSQADINAAKGSLIENTMGLGLLCAIIYVSIVVLNLEATYVLVFLFIVTRLVPIVSTINDARIRIAEYTSRIIYLKNIFLQDTNRPFLPHRWGSIIKNDFNYEIKFEKVRFSYHNDINYSLKDIDLTIFKDENIAIIGESGAGKTTFVRLLLRLYDPQFGKITIDGIELSDIHRDCWRNLVSVVSQDTFVFDDTIENNIKYGSEHCTQEAFWNAVERAKAGEFIDSLPKKEKTEIGERGVKLSGGQRQRIAIARSFLRSSPILILDEATSALDSVTENIIHDAIVDLSKNRTVIIIAHRLSTIRNANRIVVLDKGAIAEVGTNTELIENGYLYKKYHSMQLF</sequence>
<dbReference type="GO" id="GO:0034040">
    <property type="term" value="F:ATPase-coupled lipid transmembrane transporter activity"/>
    <property type="evidence" value="ECO:0007669"/>
    <property type="project" value="TreeGrafter"/>
</dbReference>
<dbReference type="PROSITE" id="PS00211">
    <property type="entry name" value="ABC_TRANSPORTER_1"/>
    <property type="match status" value="1"/>
</dbReference>
<dbReference type="GO" id="GO:0005886">
    <property type="term" value="C:plasma membrane"/>
    <property type="evidence" value="ECO:0007669"/>
    <property type="project" value="UniProtKB-SubCell"/>
</dbReference>
<dbReference type="PANTHER" id="PTHR24221">
    <property type="entry name" value="ATP-BINDING CASSETTE SUB-FAMILY B"/>
    <property type="match status" value="1"/>
</dbReference>
<dbReference type="InterPro" id="IPR036640">
    <property type="entry name" value="ABC1_TM_sf"/>
</dbReference>
<dbReference type="GO" id="GO:0140359">
    <property type="term" value="F:ABC-type transporter activity"/>
    <property type="evidence" value="ECO:0007669"/>
    <property type="project" value="InterPro"/>
</dbReference>
<gene>
    <name evidence="12" type="ORF">MBAV_005736</name>
</gene>
<comment type="subcellular location">
    <subcellularLocation>
        <location evidence="1">Cell membrane</location>
        <topology evidence="1">Multi-pass membrane protein</topology>
    </subcellularLocation>
</comment>
<keyword evidence="5" id="KW-0067">ATP-binding</keyword>
<feature type="domain" description="ABC transporter" evidence="10">
    <location>
        <begin position="353"/>
        <end position="588"/>
    </location>
</feature>
<evidence type="ECO:0000313" key="12">
    <source>
        <dbReference type="EMBL" id="KJU82081.1"/>
    </source>
</evidence>
<evidence type="ECO:0000256" key="6">
    <source>
        <dbReference type="ARBA" id="ARBA00022989"/>
    </source>
</evidence>
<dbReference type="Pfam" id="PF00664">
    <property type="entry name" value="ABC_membrane"/>
    <property type="match status" value="1"/>
</dbReference>
<evidence type="ECO:0000256" key="4">
    <source>
        <dbReference type="ARBA" id="ARBA00022741"/>
    </source>
</evidence>
<dbReference type="AlphaFoldDB" id="A0A0F3GJK9"/>
<evidence type="ECO:0000256" key="7">
    <source>
        <dbReference type="ARBA" id="ARBA00023136"/>
    </source>
</evidence>
<evidence type="ECO:0000259" key="11">
    <source>
        <dbReference type="PROSITE" id="PS50929"/>
    </source>
</evidence>
<evidence type="ECO:0000256" key="1">
    <source>
        <dbReference type="ARBA" id="ARBA00004651"/>
    </source>
</evidence>
<dbReference type="Gene3D" id="3.40.50.300">
    <property type="entry name" value="P-loop containing nucleotide triphosphate hydrolases"/>
    <property type="match status" value="1"/>
</dbReference>
<dbReference type="InterPro" id="IPR027417">
    <property type="entry name" value="P-loop_NTPase"/>
</dbReference>
<dbReference type="InterPro" id="IPR017871">
    <property type="entry name" value="ABC_transporter-like_CS"/>
</dbReference>
<name>A0A0F3GJK9_9BACT</name>
<accession>A0A0F3GJK9</accession>
<dbReference type="InterPro" id="IPR003439">
    <property type="entry name" value="ABC_transporter-like_ATP-bd"/>
</dbReference>
<feature type="domain" description="ABC transmembrane type-1" evidence="11">
    <location>
        <begin position="26"/>
        <end position="316"/>
    </location>
</feature>
<dbReference type="PROSITE" id="PS50929">
    <property type="entry name" value="ABC_TM1F"/>
    <property type="match status" value="1"/>
</dbReference>
<dbReference type="Pfam" id="PF00005">
    <property type="entry name" value="ABC_tran"/>
    <property type="match status" value="1"/>
</dbReference>
<evidence type="ECO:0000259" key="10">
    <source>
        <dbReference type="PROSITE" id="PS50893"/>
    </source>
</evidence>
<dbReference type="PANTHER" id="PTHR24221:SF654">
    <property type="entry name" value="ATP-BINDING CASSETTE SUB-FAMILY B MEMBER 6"/>
    <property type="match status" value="1"/>
</dbReference>
<feature type="transmembrane region" description="Helical" evidence="9">
    <location>
        <begin position="20"/>
        <end position="43"/>
    </location>
</feature>
<keyword evidence="7 9" id="KW-0472">Membrane</keyword>
<feature type="transmembrane region" description="Helical" evidence="9">
    <location>
        <begin position="269"/>
        <end position="297"/>
    </location>
</feature>
<keyword evidence="4" id="KW-0547">Nucleotide-binding</keyword>
<dbReference type="GO" id="GO:0005524">
    <property type="term" value="F:ATP binding"/>
    <property type="evidence" value="ECO:0007669"/>
    <property type="project" value="UniProtKB-KW"/>
</dbReference>